<keyword evidence="1" id="KW-0678">Repressor</keyword>
<name>A0A5M9P0E9_9VIBR</name>
<keyword evidence="2" id="KW-0805">Transcription regulation</keyword>
<keyword evidence="4" id="KW-0804">Transcription</keyword>
<dbReference type="AlphaFoldDB" id="A0A5M9P0E9"/>
<evidence type="ECO:0000256" key="1">
    <source>
        <dbReference type="ARBA" id="ARBA00022491"/>
    </source>
</evidence>
<dbReference type="SMART" id="SM00342">
    <property type="entry name" value="HTH_ARAC"/>
    <property type="match status" value="1"/>
</dbReference>
<dbReference type="CDD" id="cd06124">
    <property type="entry name" value="cupin_NimR-like_N"/>
    <property type="match status" value="1"/>
</dbReference>
<dbReference type="InterPro" id="IPR018060">
    <property type="entry name" value="HTH_AraC"/>
</dbReference>
<dbReference type="PANTHER" id="PTHR11019:SF199">
    <property type="entry name" value="HTH-TYPE TRANSCRIPTIONAL REGULATOR NIMR"/>
    <property type="match status" value="1"/>
</dbReference>
<reference evidence="6 7" key="1">
    <citation type="submission" date="2019-09" db="EMBL/GenBank/DDBJ databases">
        <title>Draft genome sequence of various Type strains from the CCUG.</title>
        <authorList>
            <person name="Pineiro-Iglesias B."/>
            <person name="Tunovic T."/>
            <person name="Unosson C."/>
            <person name="Inganas E."/>
            <person name="Ohlen M."/>
            <person name="Cardew S."/>
            <person name="Jensie-Markopoulos S."/>
            <person name="Salva-Serra F."/>
            <person name="Jaen-Luchoro D."/>
            <person name="Karlsson R."/>
            <person name="Svensson-Stadler L."/>
            <person name="Chun J."/>
            <person name="Moore E."/>
        </authorList>
    </citation>
    <scope>NUCLEOTIDE SEQUENCE [LARGE SCALE GENOMIC DNA]</scope>
    <source>
        <strain evidence="6 7">CCUG 56969T</strain>
    </source>
</reference>
<dbReference type="InterPro" id="IPR014710">
    <property type="entry name" value="RmlC-like_jellyroll"/>
</dbReference>
<dbReference type="GO" id="GO:0043565">
    <property type="term" value="F:sequence-specific DNA binding"/>
    <property type="evidence" value="ECO:0007669"/>
    <property type="project" value="InterPro"/>
</dbReference>
<dbReference type="PROSITE" id="PS01124">
    <property type="entry name" value="HTH_ARAC_FAMILY_2"/>
    <property type="match status" value="1"/>
</dbReference>
<dbReference type="Gene3D" id="1.10.10.60">
    <property type="entry name" value="Homeodomain-like"/>
    <property type="match status" value="2"/>
</dbReference>
<dbReference type="PRINTS" id="PR00032">
    <property type="entry name" value="HTHARAC"/>
</dbReference>
<keyword evidence="7" id="KW-1185">Reference proteome</keyword>
<comment type="caution">
    <text evidence="6">The sequence shown here is derived from an EMBL/GenBank/DDBJ whole genome shotgun (WGS) entry which is preliminary data.</text>
</comment>
<dbReference type="Pfam" id="PF12833">
    <property type="entry name" value="HTH_18"/>
    <property type="match status" value="1"/>
</dbReference>
<dbReference type="InterPro" id="IPR018062">
    <property type="entry name" value="HTH_AraC-typ_CS"/>
</dbReference>
<evidence type="ECO:0000313" key="7">
    <source>
        <dbReference type="Proteomes" id="UP000322521"/>
    </source>
</evidence>
<dbReference type="FunFam" id="1.10.10.60:FF:000132">
    <property type="entry name" value="AraC family transcriptional regulator"/>
    <property type="match status" value="1"/>
</dbReference>
<dbReference type="InterPro" id="IPR009057">
    <property type="entry name" value="Homeodomain-like_sf"/>
</dbReference>
<evidence type="ECO:0000256" key="2">
    <source>
        <dbReference type="ARBA" id="ARBA00023015"/>
    </source>
</evidence>
<dbReference type="SUPFAM" id="SSF46689">
    <property type="entry name" value="Homeodomain-like"/>
    <property type="match status" value="1"/>
</dbReference>
<organism evidence="6 7">
    <name type="scientific">Vibrio gigantis</name>
    <dbReference type="NCBI Taxonomy" id="296199"/>
    <lineage>
        <taxon>Bacteria</taxon>
        <taxon>Pseudomonadati</taxon>
        <taxon>Pseudomonadota</taxon>
        <taxon>Gammaproteobacteria</taxon>
        <taxon>Vibrionales</taxon>
        <taxon>Vibrionaceae</taxon>
        <taxon>Vibrio</taxon>
    </lineage>
</organism>
<sequence length="271" mass="30261">MSQTPKAIGSTSNAITLEIEQRPAVVVPKSYPNGFVIDWHFHRYHQLVCASSGVMAVETENDLWLIPPQRAVWVPAYQKHMVYMYGDAEMKNLYLHQDIDLDLPSESCVLNISAMLREIINHLSESAEQAAQDTFSQPYRNLIQVVLDQLKVAPQASVNIPVPSDKRLVPICEAILQDPASNQSLKEWAELANVSSRTLSRMFRSDLGMSFIDYRQQARLFSALKLLANNQPVTTVALSCGFSSLSAFNQLFKLNFGVTPGKFFSAPLLTA</sequence>
<gene>
    <name evidence="6" type="ORF">F4W18_09840</name>
</gene>
<dbReference type="PROSITE" id="PS00041">
    <property type="entry name" value="HTH_ARAC_FAMILY_1"/>
    <property type="match status" value="1"/>
</dbReference>
<dbReference type="InterPro" id="IPR020449">
    <property type="entry name" value="Tscrpt_reg_AraC-type_HTH"/>
</dbReference>
<proteinExistence type="predicted"/>
<dbReference type="InterPro" id="IPR011051">
    <property type="entry name" value="RmlC_Cupin_sf"/>
</dbReference>
<dbReference type="SUPFAM" id="SSF51182">
    <property type="entry name" value="RmlC-like cupins"/>
    <property type="match status" value="1"/>
</dbReference>
<dbReference type="PANTHER" id="PTHR11019">
    <property type="entry name" value="HTH-TYPE TRANSCRIPTIONAL REGULATOR NIMR"/>
    <property type="match status" value="1"/>
</dbReference>
<dbReference type="RefSeq" id="WP_086712523.1">
    <property type="nucleotide sequence ID" value="NZ_AP025493.1"/>
</dbReference>
<evidence type="ECO:0000313" key="6">
    <source>
        <dbReference type="EMBL" id="KAA8677841.1"/>
    </source>
</evidence>
<dbReference type="Gene3D" id="2.60.120.10">
    <property type="entry name" value="Jelly Rolls"/>
    <property type="match status" value="1"/>
</dbReference>
<evidence type="ECO:0000256" key="4">
    <source>
        <dbReference type="ARBA" id="ARBA00023163"/>
    </source>
</evidence>
<dbReference type="OrthoDB" id="5949386at2"/>
<dbReference type="GO" id="GO:0003700">
    <property type="term" value="F:DNA-binding transcription factor activity"/>
    <property type="evidence" value="ECO:0007669"/>
    <property type="project" value="InterPro"/>
</dbReference>
<dbReference type="EMBL" id="VXJS01000004">
    <property type="protein sequence ID" value="KAA8677841.1"/>
    <property type="molecule type" value="Genomic_DNA"/>
</dbReference>
<feature type="domain" description="HTH araC/xylS-type" evidence="5">
    <location>
        <begin position="166"/>
        <end position="266"/>
    </location>
</feature>
<dbReference type="Proteomes" id="UP000322521">
    <property type="component" value="Unassembled WGS sequence"/>
</dbReference>
<protein>
    <submittedName>
        <fullName evidence="6">Helix-turn-helix transcriptional regulator</fullName>
    </submittedName>
</protein>
<evidence type="ECO:0000259" key="5">
    <source>
        <dbReference type="PROSITE" id="PS01124"/>
    </source>
</evidence>
<evidence type="ECO:0000256" key="3">
    <source>
        <dbReference type="ARBA" id="ARBA00023125"/>
    </source>
</evidence>
<accession>A0A5M9P0E9</accession>
<keyword evidence="3" id="KW-0238">DNA-binding</keyword>